<dbReference type="CDD" id="cd00082">
    <property type="entry name" value="HisKA"/>
    <property type="match status" value="1"/>
</dbReference>
<dbReference type="Gene3D" id="1.10.287.130">
    <property type="match status" value="1"/>
</dbReference>
<dbReference type="PROSITE" id="PS50110">
    <property type="entry name" value="RESPONSE_REGULATORY"/>
    <property type="match status" value="1"/>
</dbReference>
<dbReference type="PANTHER" id="PTHR43047:SF72">
    <property type="entry name" value="OSMOSENSING HISTIDINE PROTEIN KINASE SLN1"/>
    <property type="match status" value="1"/>
</dbReference>
<dbReference type="SUPFAM" id="SSF47226">
    <property type="entry name" value="Histidine-containing phosphotransfer domain, HPT domain"/>
    <property type="match status" value="1"/>
</dbReference>
<dbReference type="CDD" id="cd17546">
    <property type="entry name" value="REC_hyHK_CKI1_RcsC-like"/>
    <property type="match status" value="1"/>
</dbReference>
<dbReference type="Gene3D" id="3.30.565.10">
    <property type="entry name" value="Histidine kinase-like ATPase, C-terminal domain"/>
    <property type="match status" value="1"/>
</dbReference>
<dbReference type="Pfam" id="PF02518">
    <property type="entry name" value="HATPase_c"/>
    <property type="match status" value="1"/>
</dbReference>
<feature type="domain" description="Response regulatory" evidence="9">
    <location>
        <begin position="601"/>
        <end position="718"/>
    </location>
</feature>
<keyword evidence="7" id="KW-0472">Membrane</keyword>
<dbReference type="InterPro" id="IPR035965">
    <property type="entry name" value="PAS-like_dom_sf"/>
</dbReference>
<dbReference type="Proteomes" id="UP001200557">
    <property type="component" value="Unassembled WGS sequence"/>
</dbReference>
<evidence type="ECO:0000259" key="10">
    <source>
        <dbReference type="PROSITE" id="PS50112"/>
    </source>
</evidence>
<dbReference type="Gene3D" id="1.20.120.160">
    <property type="entry name" value="HPT domain"/>
    <property type="match status" value="1"/>
</dbReference>
<dbReference type="Pfam" id="PF00512">
    <property type="entry name" value="HisKA"/>
    <property type="match status" value="1"/>
</dbReference>
<evidence type="ECO:0000256" key="2">
    <source>
        <dbReference type="ARBA" id="ARBA00012438"/>
    </source>
</evidence>
<dbReference type="SMART" id="SM00448">
    <property type="entry name" value="REC"/>
    <property type="match status" value="1"/>
</dbReference>
<comment type="catalytic activity">
    <reaction evidence="1">
        <text>ATP + protein L-histidine = ADP + protein N-phospho-L-histidine.</text>
        <dbReference type="EC" id="2.7.13.3"/>
    </reaction>
</comment>
<dbReference type="PANTHER" id="PTHR43047">
    <property type="entry name" value="TWO-COMPONENT HISTIDINE PROTEIN KINASE"/>
    <property type="match status" value="1"/>
</dbReference>
<dbReference type="PROSITE" id="PS50112">
    <property type="entry name" value="PAS"/>
    <property type="match status" value="1"/>
</dbReference>
<dbReference type="PRINTS" id="PR00344">
    <property type="entry name" value="BCTRLSENSOR"/>
</dbReference>
<evidence type="ECO:0000256" key="7">
    <source>
        <dbReference type="SAM" id="Phobius"/>
    </source>
</evidence>
<dbReference type="SUPFAM" id="SSF47384">
    <property type="entry name" value="Homodimeric domain of signal transducing histidine kinase"/>
    <property type="match status" value="1"/>
</dbReference>
<dbReference type="InterPro" id="IPR001789">
    <property type="entry name" value="Sig_transdc_resp-reg_receiver"/>
</dbReference>
<evidence type="ECO:0000313" key="12">
    <source>
        <dbReference type="Proteomes" id="UP001200557"/>
    </source>
</evidence>
<dbReference type="NCBIfam" id="TIGR00229">
    <property type="entry name" value="sensory_box"/>
    <property type="match status" value="1"/>
</dbReference>
<protein>
    <recommendedName>
        <fullName evidence="2">histidine kinase</fullName>
        <ecNumber evidence="2">2.7.13.3</ecNumber>
    </recommendedName>
</protein>
<evidence type="ECO:0000256" key="1">
    <source>
        <dbReference type="ARBA" id="ARBA00000085"/>
    </source>
</evidence>
<evidence type="ECO:0000259" key="9">
    <source>
        <dbReference type="PROSITE" id="PS50110"/>
    </source>
</evidence>
<dbReference type="GO" id="GO:0005524">
    <property type="term" value="F:ATP binding"/>
    <property type="evidence" value="ECO:0007669"/>
    <property type="project" value="UniProtKB-KW"/>
</dbReference>
<dbReference type="CDD" id="cd00130">
    <property type="entry name" value="PAS"/>
    <property type="match status" value="1"/>
</dbReference>
<evidence type="ECO:0000259" key="8">
    <source>
        <dbReference type="PROSITE" id="PS50109"/>
    </source>
</evidence>
<dbReference type="InterPro" id="IPR036097">
    <property type="entry name" value="HisK_dim/P_sf"/>
</dbReference>
<keyword evidence="4" id="KW-0808">Transferase</keyword>
<proteinExistence type="predicted"/>
<gene>
    <name evidence="11" type="ORF">L0664_02115</name>
</gene>
<feature type="domain" description="PAS" evidence="10">
    <location>
        <begin position="213"/>
        <end position="284"/>
    </location>
</feature>
<dbReference type="PROSITE" id="PS50109">
    <property type="entry name" value="HIS_KIN"/>
    <property type="match status" value="1"/>
</dbReference>
<dbReference type="InterPro" id="IPR013767">
    <property type="entry name" value="PAS_fold"/>
</dbReference>
<feature type="transmembrane region" description="Helical" evidence="7">
    <location>
        <begin position="178"/>
        <end position="196"/>
    </location>
</feature>
<dbReference type="Gene3D" id="3.30.450.20">
    <property type="entry name" value="PAS domain"/>
    <property type="match status" value="1"/>
</dbReference>
<dbReference type="Pfam" id="PF00072">
    <property type="entry name" value="Response_reg"/>
    <property type="match status" value="1"/>
</dbReference>
<feature type="transmembrane region" description="Helical" evidence="7">
    <location>
        <begin position="15"/>
        <end position="35"/>
    </location>
</feature>
<feature type="domain" description="Histidine kinase" evidence="8">
    <location>
        <begin position="360"/>
        <end position="580"/>
    </location>
</feature>
<dbReference type="SMART" id="SM00091">
    <property type="entry name" value="PAS"/>
    <property type="match status" value="1"/>
</dbReference>
<dbReference type="EC" id="2.7.13.3" evidence="2"/>
<dbReference type="SUPFAM" id="SSF52172">
    <property type="entry name" value="CheY-like"/>
    <property type="match status" value="1"/>
</dbReference>
<dbReference type="EMBL" id="JAKGAQ010000001">
    <property type="protein sequence ID" value="MCF2869852.1"/>
    <property type="molecule type" value="Genomic_DNA"/>
</dbReference>
<comment type="caution">
    <text evidence="11">The sequence shown here is derived from an EMBL/GenBank/DDBJ whole genome shotgun (WGS) entry which is preliminary data.</text>
</comment>
<dbReference type="SUPFAM" id="SSF55874">
    <property type="entry name" value="ATPase domain of HSP90 chaperone/DNA topoisomerase II/histidine kinase"/>
    <property type="match status" value="1"/>
</dbReference>
<dbReference type="InterPro" id="IPR004358">
    <property type="entry name" value="Sig_transdc_His_kin-like_C"/>
</dbReference>
<dbReference type="RefSeq" id="WP_235223976.1">
    <property type="nucleotide sequence ID" value="NZ_JAKGAQ010000001.1"/>
</dbReference>
<evidence type="ECO:0000313" key="11">
    <source>
        <dbReference type="EMBL" id="MCF2869852.1"/>
    </source>
</evidence>
<evidence type="ECO:0000256" key="3">
    <source>
        <dbReference type="ARBA" id="ARBA00022553"/>
    </source>
</evidence>
<accession>A0ABS9CRX5</accession>
<keyword evidence="11" id="KW-0067">ATP-binding</keyword>
<dbReference type="Gene3D" id="3.40.50.2300">
    <property type="match status" value="1"/>
</dbReference>
<dbReference type="InterPro" id="IPR036641">
    <property type="entry name" value="HPT_dom_sf"/>
</dbReference>
<dbReference type="InterPro" id="IPR003661">
    <property type="entry name" value="HisK_dim/P_dom"/>
</dbReference>
<evidence type="ECO:0000256" key="6">
    <source>
        <dbReference type="PROSITE-ProRule" id="PRU00169"/>
    </source>
</evidence>
<dbReference type="InterPro" id="IPR036890">
    <property type="entry name" value="HATPase_C_sf"/>
</dbReference>
<evidence type="ECO:0000256" key="5">
    <source>
        <dbReference type="ARBA" id="ARBA00022777"/>
    </source>
</evidence>
<dbReference type="InterPro" id="IPR011006">
    <property type="entry name" value="CheY-like_superfamily"/>
</dbReference>
<reference evidence="11 12" key="1">
    <citation type="submission" date="2022-01" db="EMBL/GenBank/DDBJ databases">
        <title>Octadecabacter sp. nov., isolated from a marine alga.</title>
        <authorList>
            <person name="Jin M.S."/>
            <person name="Kim H.M."/>
            <person name="Han D.M."/>
            <person name="Jung J.J."/>
            <person name="Jeon C.O."/>
        </authorList>
    </citation>
    <scope>NUCLEOTIDE SEQUENCE [LARGE SCALE GENOMIC DNA]</scope>
    <source>
        <strain evidence="11 12">G9-8</strain>
    </source>
</reference>
<dbReference type="SMART" id="SM00388">
    <property type="entry name" value="HisKA"/>
    <property type="match status" value="1"/>
</dbReference>
<keyword evidence="3 6" id="KW-0597">Phosphoprotein</keyword>
<dbReference type="CDD" id="cd16922">
    <property type="entry name" value="HATPase_EvgS-ArcB-TorS-like"/>
    <property type="match status" value="1"/>
</dbReference>
<dbReference type="Pfam" id="PF00989">
    <property type="entry name" value="PAS"/>
    <property type="match status" value="1"/>
</dbReference>
<dbReference type="InterPro" id="IPR000014">
    <property type="entry name" value="PAS"/>
</dbReference>
<keyword evidence="12" id="KW-1185">Reference proteome</keyword>
<keyword evidence="11" id="KW-0547">Nucleotide-binding</keyword>
<dbReference type="InterPro" id="IPR005467">
    <property type="entry name" value="His_kinase_dom"/>
</dbReference>
<evidence type="ECO:0000256" key="4">
    <source>
        <dbReference type="ARBA" id="ARBA00022679"/>
    </source>
</evidence>
<name>A0ABS9CRX5_9RHOB</name>
<keyword evidence="7" id="KW-1133">Transmembrane helix</keyword>
<dbReference type="SUPFAM" id="SSF55785">
    <property type="entry name" value="PYP-like sensor domain (PAS domain)"/>
    <property type="match status" value="1"/>
</dbReference>
<organism evidence="11 12">
    <name type="scientific">Octadecabacter dasysiphoniae</name>
    <dbReference type="NCBI Taxonomy" id="2909341"/>
    <lineage>
        <taxon>Bacteria</taxon>
        <taxon>Pseudomonadati</taxon>
        <taxon>Pseudomonadota</taxon>
        <taxon>Alphaproteobacteria</taxon>
        <taxon>Rhodobacterales</taxon>
        <taxon>Roseobacteraceae</taxon>
        <taxon>Octadecabacter</taxon>
    </lineage>
</organism>
<sequence length="835" mass="90971">MTAKLPKRAIRSRTFALIAGVVAVLAIALLTFNVSREIRLLGSARSDNVQWSLVQTQVEFLEFQKQVDRTPVDLAQLRQEFDVFFSRVTTVKQATVFEGLRANATSKGYLDRIVAFLDDAVVLIDAPDDQLIAQLPQLSALTDEAASDVRALGNSGLELFAQTADAQRQAVARTLTQLAIAIAALIGVLTLAILYLNRLNVKIYRRERENNQTTTRMATVMSTSLDGVIVCDAHGNILEFSPAAEGIFGHSEAEVLGKDIGSVIVPDHMRDAHDAGMERMRDKGEKRVVGKGRVQLEAKHRDGRIFPVELAIQSATTDQGEVFIAFLRDISLRVAAEAELVSARDKALAGEKLKTDFLSTMSHEIRTPLNGLLGNMNLLRDTELSQNQDRYLGHMETSGRLLMSHISDVLDITRYDAGKLNTRSETVNISELLQDIIDNQGGTAAENETSLAWNWRGEAIDWVLSDHDRLQHVMMNLIGNAVKFTRRGSVHVTIENLGTPDAAELMVKITDTGPGMSEGLAKRVFDDFVTGNTSYDRDVGGTGLGLSIAKRFVTALGGKIGVDSSVGKGSTFWVSLPVETADAPAQSQTGIAHQQDSKPLNILLVEDNEINRIVAREMLEADGHTVSEAHDGQQGVDVANTRSFDLILMDISMPVMDGRTATRAIRSGGGASADKPIVALTANAMLEEQKEFLEDGMNDILTKPLSRDSLRALLRQTSGTAPGLGPSNHINAAHIAETRDALGEETFAKLKARFVTEVDELHAWFMSPDAQDFLEIAARSHKVAGSASVFGADHLRESLKSIEAAAKLGDTTAINATIQDCMHTWRKTKKDLVQN</sequence>
<dbReference type="SMART" id="SM00387">
    <property type="entry name" value="HATPase_c"/>
    <property type="match status" value="1"/>
</dbReference>
<keyword evidence="5" id="KW-0418">Kinase</keyword>
<keyword evidence="7" id="KW-0812">Transmembrane</keyword>
<dbReference type="InterPro" id="IPR003594">
    <property type="entry name" value="HATPase_dom"/>
</dbReference>
<feature type="modified residue" description="4-aspartylphosphate" evidence="6">
    <location>
        <position position="650"/>
    </location>
</feature>